<comment type="caution">
    <text evidence="1">The sequence shown here is derived from an EMBL/GenBank/DDBJ whole genome shotgun (WGS) entry which is preliminary data.</text>
</comment>
<dbReference type="Gene3D" id="2.120.10.30">
    <property type="entry name" value="TolB, C-terminal domain"/>
    <property type="match status" value="1"/>
</dbReference>
<dbReference type="SUPFAM" id="SSF63829">
    <property type="entry name" value="Calcium-dependent phosphotriesterase"/>
    <property type="match status" value="1"/>
</dbReference>
<sequence length="395" mass="45235">MLKKIITPLLILCWITSCEDGANIGIEEVENGSMLISIDAGWFEPPKDFLGQYDVQYIPLETNSQALIGTIDELKVVDDLVFVLDKNVSKALFIYRSDGSFINKIAASGQGPEELNRINDFTINREEKEILISDLGKRRLYVFNFEGDLLRVERNDLWYTSLEWISNDLFLYYLSHYSVDENDGDVGPLVVLGDVDGRASKEYFKIDSRQANMTIVERFHLSHNGQEVLFTKKFDENIYSLNKNNELVSVAKVDFGRLGIEKDYREIKVNNYRIFENKKPFAQLRNAYSTASSYALGYTNPVKMNGLRIHMQAIIPKNKSDGFLYLPTNKPDSKGVMLPSIIASDDKYFYGFYDADEFLAANDENGEVIMKEYPFQNVNETDNPILVKIKVKDEK</sequence>
<gene>
    <name evidence="1" type="ORF">BFP71_01305</name>
</gene>
<keyword evidence="2" id="KW-1185">Reference proteome</keyword>
<protein>
    <recommendedName>
        <fullName evidence="3">6-bladed beta-propeller</fullName>
    </recommendedName>
</protein>
<dbReference type="STRING" id="1563681.BFP71_01305"/>
<evidence type="ECO:0000313" key="1">
    <source>
        <dbReference type="EMBL" id="OEK06342.1"/>
    </source>
</evidence>
<evidence type="ECO:0000313" key="2">
    <source>
        <dbReference type="Proteomes" id="UP000095552"/>
    </source>
</evidence>
<dbReference type="PROSITE" id="PS51257">
    <property type="entry name" value="PROKAR_LIPOPROTEIN"/>
    <property type="match status" value="1"/>
</dbReference>
<dbReference type="RefSeq" id="WP_069833653.1">
    <property type="nucleotide sequence ID" value="NZ_MDGQ01000003.1"/>
</dbReference>
<proteinExistence type="predicted"/>
<evidence type="ECO:0008006" key="3">
    <source>
        <dbReference type="Google" id="ProtNLM"/>
    </source>
</evidence>
<reference evidence="1 2" key="1">
    <citation type="submission" date="2016-08" db="EMBL/GenBank/DDBJ databases">
        <title>Draft genome of Fabibacter sp. strain SK-8.</title>
        <authorList>
            <person name="Wong S.-K."/>
            <person name="Hamasaki K."/>
            <person name="Yoshizawa S."/>
        </authorList>
    </citation>
    <scope>NUCLEOTIDE SEQUENCE [LARGE SCALE GENOMIC DNA]</scope>
    <source>
        <strain evidence="1 2">SK-8</strain>
    </source>
</reference>
<dbReference type="AlphaFoldDB" id="A0A1E5T4N6"/>
<dbReference type="InterPro" id="IPR011042">
    <property type="entry name" value="6-blade_b-propeller_TolB-like"/>
</dbReference>
<dbReference type="EMBL" id="MDGQ01000003">
    <property type="protein sequence ID" value="OEK06342.1"/>
    <property type="molecule type" value="Genomic_DNA"/>
</dbReference>
<dbReference type="Pfam" id="PF17170">
    <property type="entry name" value="DUF5128"/>
    <property type="match status" value="1"/>
</dbReference>
<accession>A0A1E5T4N6</accession>
<dbReference type="Proteomes" id="UP000095552">
    <property type="component" value="Unassembled WGS sequence"/>
</dbReference>
<name>A0A1E5T4N6_9BACT</name>
<organism evidence="1 2">
    <name type="scientific">Roseivirga misakiensis</name>
    <dbReference type="NCBI Taxonomy" id="1563681"/>
    <lineage>
        <taxon>Bacteria</taxon>
        <taxon>Pseudomonadati</taxon>
        <taxon>Bacteroidota</taxon>
        <taxon>Cytophagia</taxon>
        <taxon>Cytophagales</taxon>
        <taxon>Roseivirgaceae</taxon>
        <taxon>Roseivirga</taxon>
    </lineage>
</organism>